<dbReference type="EMBL" id="BMWY01000008">
    <property type="protein sequence ID" value="GGZ62597.1"/>
    <property type="molecule type" value="Genomic_DNA"/>
</dbReference>
<dbReference type="Pfam" id="PF20230">
    <property type="entry name" value="DUF6588"/>
    <property type="match status" value="1"/>
</dbReference>
<sequence length="319" mass="35312">MSFSQTNFAELIPQVVPDIEKFGNAYIEAASEAAMFNVNSGWYTSAEAKTFPQFEISVLSNVTYVPNSGGDFELDPSAYNSVRFEDGYQSKNVASIFGSDKNLSVFINYETDEGLQSLEIELPPGVDNGDVNVLPTFFVQGSLGLIKGTEVKFRYSPELAIGDISTEIVGVALQHEITSWLKQEDFFVNLSGLVAYSSFKGTYHIEDEEPNNEASIVSDMDAWSFSLIASKNLAKFTFFGGLDYSMATSVSHFQGVYTMPEQGEQFQDVLNQIEIENKDYGFSGSLGLNYQINHIKTQLMLNLQKYSNISIGVGYCFGE</sequence>
<keyword evidence="2" id="KW-1185">Reference proteome</keyword>
<reference evidence="2" key="1">
    <citation type="journal article" date="2019" name="Int. J. Syst. Evol. Microbiol.">
        <title>The Global Catalogue of Microorganisms (GCM) 10K type strain sequencing project: providing services to taxonomists for standard genome sequencing and annotation.</title>
        <authorList>
            <consortium name="The Broad Institute Genomics Platform"/>
            <consortium name="The Broad Institute Genome Sequencing Center for Infectious Disease"/>
            <person name="Wu L."/>
            <person name="Ma J."/>
        </authorList>
    </citation>
    <scope>NUCLEOTIDE SEQUENCE [LARGE SCALE GENOMIC DNA]</scope>
    <source>
        <strain evidence="2">KCTC 12708</strain>
    </source>
</reference>
<comment type="caution">
    <text evidence="1">The sequence shown here is derived from an EMBL/GenBank/DDBJ whole genome shotgun (WGS) entry which is preliminary data.</text>
</comment>
<proteinExistence type="predicted"/>
<dbReference type="InterPro" id="IPR046495">
    <property type="entry name" value="DUF6588"/>
</dbReference>
<gene>
    <name evidence="1" type="ORF">GCM10008088_25010</name>
</gene>
<organism evidence="1 2">
    <name type="scientific">Mesonia mobilis</name>
    <dbReference type="NCBI Taxonomy" id="369791"/>
    <lineage>
        <taxon>Bacteria</taxon>
        <taxon>Pseudomonadati</taxon>
        <taxon>Bacteroidota</taxon>
        <taxon>Flavobacteriia</taxon>
        <taxon>Flavobacteriales</taxon>
        <taxon>Flavobacteriaceae</taxon>
        <taxon>Mesonia</taxon>
    </lineage>
</organism>
<name>A0ABQ3C0J4_9FLAO</name>
<protein>
    <submittedName>
        <fullName evidence="1">Uncharacterized protein</fullName>
    </submittedName>
</protein>
<evidence type="ECO:0000313" key="2">
    <source>
        <dbReference type="Proteomes" id="UP000615593"/>
    </source>
</evidence>
<accession>A0ABQ3C0J4</accession>
<dbReference type="Proteomes" id="UP000615593">
    <property type="component" value="Unassembled WGS sequence"/>
</dbReference>
<evidence type="ECO:0000313" key="1">
    <source>
        <dbReference type="EMBL" id="GGZ62597.1"/>
    </source>
</evidence>